<name>A0ACA9YF89_9ASCO</name>
<evidence type="ECO:0000313" key="1">
    <source>
        <dbReference type="EMBL" id="CAH6723749.1"/>
    </source>
</evidence>
<accession>A0ACA9YF89</accession>
<gene>
    <name evidence="1" type="ORF">CLIB1444_19S01046</name>
</gene>
<reference evidence="1" key="1">
    <citation type="submission" date="2022-06" db="EMBL/GenBank/DDBJ databases">
        <authorList>
            <person name="Legras J.-L."/>
            <person name="Devillers H."/>
            <person name="Grondin C."/>
        </authorList>
    </citation>
    <scope>NUCLEOTIDE SEQUENCE</scope>
    <source>
        <strain evidence="1">CLIB 1444</strain>
    </source>
</reference>
<keyword evidence="2" id="KW-1185">Reference proteome</keyword>
<comment type="caution">
    <text evidence="1">The sequence shown here is derived from an EMBL/GenBank/DDBJ whole genome shotgun (WGS) entry which is preliminary data.</text>
</comment>
<evidence type="ECO:0000313" key="2">
    <source>
        <dbReference type="Proteomes" id="UP001152531"/>
    </source>
</evidence>
<protein>
    <submittedName>
        <fullName evidence="1">ADIPOR-like receptor Izh3p</fullName>
    </submittedName>
</protein>
<proteinExistence type="predicted"/>
<dbReference type="EMBL" id="CALSDN010000019">
    <property type="protein sequence ID" value="CAH6723749.1"/>
    <property type="molecule type" value="Genomic_DNA"/>
</dbReference>
<organism evidence="1 2">
    <name type="scientific">[Candida] jaroonii</name>
    <dbReference type="NCBI Taxonomy" id="467808"/>
    <lineage>
        <taxon>Eukaryota</taxon>
        <taxon>Fungi</taxon>
        <taxon>Dikarya</taxon>
        <taxon>Ascomycota</taxon>
        <taxon>Saccharomycotina</taxon>
        <taxon>Pichiomycetes</taxon>
        <taxon>Debaryomycetaceae</taxon>
        <taxon>Yamadazyma</taxon>
    </lineage>
</organism>
<sequence length="554" mass="64724">MSEVSTLLRNRTKPKDASTEELLIEKLDLFLSSIESRLDRFEQYFKFTNLQDLDDDLKDLNESAIDDDDTADSFTPRSRSNSNASLQSFKNFAKLDLIHQRLKLIKSSVLKSSISNLDYLYKTLDDQYNYLFSNESFSPSDLSNYSKEILSEKIITTLHYFDEKLMHIDDVIQKKMKKPVDTDGSIFNIFKFYNFNKALKLSQKRYLNYYELPLGWRENRYIINGYRFSLSHKTMLKSIFQFNHNESMNIWSHLLGVGLMVYLGMVHYPTTKAFELNSFQDDLVVYFFLACAITCLISSSVWHTYSCFAKLATRYNFACIDYTGITILITSSIIAVEYVSLYNYPKLLVSFVAFSIFCGVSGLAFNWSPYFDKPECRSIRIGYFVSLAGLGVGTMIVTVFFEGFIKGVTFFAPLFYKSFLWYWIGVIFYGGLIPERWRYDVIIDDDETCDHDHTSSDVLSGNIEKSGEEEYEEIETELTQILSNEQPENEDQKFDNIIQKHFPLKPKYSNYRNDFFSLWWIDYAFSSHNLWHMCVLSGVVGHYYCVLEMFTKIH</sequence>
<dbReference type="Proteomes" id="UP001152531">
    <property type="component" value="Unassembled WGS sequence"/>
</dbReference>